<comment type="caution">
    <text evidence="1">The sequence shown here is derived from an EMBL/GenBank/DDBJ whole genome shotgun (WGS) entry which is preliminary data.</text>
</comment>
<protein>
    <submittedName>
        <fullName evidence="1">Uncharacterized protein</fullName>
    </submittedName>
</protein>
<dbReference type="OrthoDB" id="5079938at2"/>
<name>A0A4V3IIT5_9MICO</name>
<keyword evidence="2" id="KW-1185">Reference proteome</keyword>
<dbReference type="Proteomes" id="UP000298433">
    <property type="component" value="Unassembled WGS sequence"/>
</dbReference>
<evidence type="ECO:0000313" key="2">
    <source>
        <dbReference type="Proteomes" id="UP000298433"/>
    </source>
</evidence>
<dbReference type="EMBL" id="SOGN01000010">
    <property type="protein sequence ID" value="TFC83719.1"/>
    <property type="molecule type" value="Genomic_DNA"/>
</dbReference>
<gene>
    <name evidence="1" type="ORF">E3T23_01800</name>
</gene>
<reference evidence="1 2" key="1">
    <citation type="submission" date="2019-03" db="EMBL/GenBank/DDBJ databases">
        <title>Genomics of glacier-inhabiting Cryobacterium strains.</title>
        <authorList>
            <person name="Liu Q."/>
            <person name="Xin Y.-H."/>
        </authorList>
    </citation>
    <scope>NUCLEOTIDE SEQUENCE [LARGE SCALE GENOMIC DNA]</scope>
    <source>
        <strain evidence="1 2">TMT2-48-2</strain>
    </source>
</reference>
<dbReference type="AlphaFoldDB" id="A0A4V3IIT5"/>
<accession>A0A4V3IIT5</accession>
<organism evidence="1 2">
    <name type="scientific">Cryobacterium cheniae</name>
    <dbReference type="NCBI Taxonomy" id="1259262"/>
    <lineage>
        <taxon>Bacteria</taxon>
        <taxon>Bacillati</taxon>
        <taxon>Actinomycetota</taxon>
        <taxon>Actinomycetes</taxon>
        <taxon>Micrococcales</taxon>
        <taxon>Microbacteriaceae</taxon>
        <taxon>Cryobacterium</taxon>
    </lineage>
</organism>
<proteinExistence type="predicted"/>
<evidence type="ECO:0000313" key="1">
    <source>
        <dbReference type="EMBL" id="TFC83719.1"/>
    </source>
</evidence>
<dbReference type="RefSeq" id="WP_134368709.1">
    <property type="nucleotide sequence ID" value="NZ_SOGN01000010.1"/>
</dbReference>
<sequence length="143" mass="15770">MTPTALKPGDQFHFMESGLTFTTDANMSGAAQVSFRGQTVTVTDALLEAARDRLGTSWLDLMHDMQAQKARWGREMFRPGAAPESLTRWTPGTPEEDAARDEHLKVAYAIQDGAKRAVALQRVHATFGRKTTSTQIATYIGDR</sequence>